<evidence type="ECO:0008006" key="3">
    <source>
        <dbReference type="Google" id="ProtNLM"/>
    </source>
</evidence>
<evidence type="ECO:0000313" key="1">
    <source>
        <dbReference type="EMBL" id="KOA82632.1"/>
    </source>
</evidence>
<dbReference type="Gene3D" id="3.40.50.150">
    <property type="entry name" value="Vaccinia Virus protein VP39"/>
    <property type="match status" value="1"/>
</dbReference>
<reference evidence="1 2" key="1">
    <citation type="submission" date="2015-07" db="EMBL/GenBank/DDBJ databases">
        <title>Draft genome sequences of 17 French Clostridium botulinum group III.</title>
        <authorList>
            <person name="Woudstra C."/>
            <person name="Le Marechal C."/>
            <person name="Souillard R."/>
            <person name="Bayon-Auboyer M.-H."/>
            <person name="Dessouter D."/>
            <person name="Fach P."/>
        </authorList>
    </citation>
    <scope>NUCLEOTIDE SEQUENCE [LARGE SCALE GENOMIC DNA]</scope>
    <source>
        <strain evidence="1 2">12LNRI-CD</strain>
    </source>
</reference>
<accession>A0A9Q1ZBJ4</accession>
<proteinExistence type="predicted"/>
<dbReference type="SUPFAM" id="SSF53335">
    <property type="entry name" value="S-adenosyl-L-methionine-dependent methyltransferases"/>
    <property type="match status" value="1"/>
</dbReference>
<dbReference type="EMBL" id="LGVR01000100">
    <property type="protein sequence ID" value="KOA82632.1"/>
    <property type="molecule type" value="Genomic_DNA"/>
</dbReference>
<dbReference type="RefSeq" id="WP_013720806.1">
    <property type="nucleotide sequence ID" value="NZ_LGVP01000006.1"/>
</dbReference>
<comment type="caution">
    <text evidence="1">The sequence shown here is derived from an EMBL/GenBank/DDBJ whole genome shotgun (WGS) entry which is preliminary data.</text>
</comment>
<dbReference type="Proteomes" id="UP000037540">
    <property type="component" value="Unassembled WGS sequence"/>
</dbReference>
<organism evidence="1 2">
    <name type="scientific">Clostridium botulinum</name>
    <dbReference type="NCBI Taxonomy" id="1491"/>
    <lineage>
        <taxon>Bacteria</taxon>
        <taxon>Bacillati</taxon>
        <taxon>Bacillota</taxon>
        <taxon>Clostridia</taxon>
        <taxon>Eubacteriales</taxon>
        <taxon>Clostridiaceae</taxon>
        <taxon>Clostridium</taxon>
    </lineage>
</organism>
<protein>
    <recommendedName>
        <fullName evidence="3">DNA (cytosine-5-)-methyltransferase</fullName>
    </recommendedName>
</protein>
<dbReference type="InterPro" id="IPR029063">
    <property type="entry name" value="SAM-dependent_MTases_sf"/>
</dbReference>
<gene>
    <name evidence="1" type="ORF">ADU74_13225</name>
</gene>
<sequence length="70" mass="7646">MNNKQNIKIRLFDSFAGIGALHKALKNIGVEIELVGMSEIDVDAIISYSGVHQINNKIINLSTLLALLIV</sequence>
<name>A0A9Q1ZBJ4_CLOBO</name>
<dbReference type="AlphaFoldDB" id="A0A9Q1ZBJ4"/>
<evidence type="ECO:0000313" key="2">
    <source>
        <dbReference type="Proteomes" id="UP000037540"/>
    </source>
</evidence>